<accession>A0A1Y2ESR3</accession>
<dbReference type="PROSITE" id="PS50945">
    <property type="entry name" value="I_LWEQ"/>
    <property type="match status" value="1"/>
</dbReference>
<dbReference type="GO" id="GO:0030136">
    <property type="term" value="C:clathrin-coated vesicle"/>
    <property type="evidence" value="ECO:0007669"/>
    <property type="project" value="TreeGrafter"/>
</dbReference>
<dbReference type="InterPro" id="IPR011417">
    <property type="entry name" value="ANTH_dom"/>
</dbReference>
<dbReference type="GeneID" id="63784736"/>
<evidence type="ECO:0000256" key="1">
    <source>
        <dbReference type="ARBA" id="ARBA00004496"/>
    </source>
</evidence>
<feature type="region of interest" description="Disordered" evidence="6">
    <location>
        <begin position="1"/>
        <end position="40"/>
    </location>
</feature>
<dbReference type="GO" id="GO:0006897">
    <property type="term" value="P:endocytosis"/>
    <property type="evidence" value="ECO:0007669"/>
    <property type="project" value="InterPro"/>
</dbReference>
<dbReference type="Gene3D" id="1.25.40.90">
    <property type="match status" value="1"/>
</dbReference>
<dbReference type="FunFam" id="1.25.40.90:FF:000021">
    <property type="entry name" value="Cytoskeleton assembly control protein Sla2"/>
    <property type="match status" value="1"/>
</dbReference>
<evidence type="ECO:0000259" key="7">
    <source>
        <dbReference type="PROSITE" id="PS50942"/>
    </source>
</evidence>
<dbReference type="Pfam" id="PF01608">
    <property type="entry name" value="I_LWEQ"/>
    <property type="match status" value="1"/>
</dbReference>
<name>A0A1Y2ESR3_PROLT</name>
<dbReference type="SUPFAM" id="SSF109885">
    <property type="entry name" value="I/LWEQ domain"/>
    <property type="match status" value="1"/>
</dbReference>
<comment type="subcellular location">
    <subcellularLocation>
        <location evidence="1">Cytoplasm</location>
    </subcellularLocation>
</comment>
<dbReference type="Gene3D" id="1.20.1410.10">
    <property type="entry name" value="I/LWEQ domain"/>
    <property type="match status" value="1"/>
</dbReference>
<keyword evidence="10" id="KW-1185">Reference proteome</keyword>
<dbReference type="GO" id="GO:0048268">
    <property type="term" value="P:clathrin coat assembly"/>
    <property type="evidence" value="ECO:0007669"/>
    <property type="project" value="TreeGrafter"/>
</dbReference>
<dbReference type="SMART" id="SM00307">
    <property type="entry name" value="ILWEQ"/>
    <property type="match status" value="1"/>
</dbReference>
<dbReference type="GO" id="GO:0035615">
    <property type="term" value="F:clathrin adaptor activity"/>
    <property type="evidence" value="ECO:0007669"/>
    <property type="project" value="TreeGrafter"/>
</dbReference>
<dbReference type="GO" id="GO:0030479">
    <property type="term" value="C:actin cortical patch"/>
    <property type="evidence" value="ECO:0007669"/>
    <property type="project" value="TreeGrafter"/>
</dbReference>
<evidence type="ECO:0000256" key="6">
    <source>
        <dbReference type="SAM" id="MobiDB-lite"/>
    </source>
</evidence>
<feature type="domain" description="I/LWEQ" evidence="8">
    <location>
        <begin position="798"/>
        <end position="1033"/>
    </location>
</feature>
<dbReference type="GO" id="GO:0051015">
    <property type="term" value="F:actin filament binding"/>
    <property type="evidence" value="ECO:0007669"/>
    <property type="project" value="TreeGrafter"/>
</dbReference>
<reference evidence="9 10" key="1">
    <citation type="submission" date="2016-07" db="EMBL/GenBank/DDBJ databases">
        <title>Pervasive Adenine N6-methylation of Active Genes in Fungi.</title>
        <authorList>
            <consortium name="DOE Joint Genome Institute"/>
            <person name="Mondo S.J."/>
            <person name="Dannebaum R.O."/>
            <person name="Kuo R.C."/>
            <person name="Labutti K."/>
            <person name="Haridas S."/>
            <person name="Kuo A."/>
            <person name="Salamov A."/>
            <person name="Ahrendt S.R."/>
            <person name="Lipzen A."/>
            <person name="Sullivan W."/>
            <person name="Andreopoulos W.B."/>
            <person name="Clum A."/>
            <person name="Lindquist E."/>
            <person name="Daum C."/>
            <person name="Ramamoorthy G.K."/>
            <person name="Gryganskyi A."/>
            <person name="Culley D."/>
            <person name="Magnuson J.K."/>
            <person name="James T.Y."/>
            <person name="O'Malley M.A."/>
            <person name="Stajich J.E."/>
            <person name="Spatafora J.W."/>
            <person name="Visel A."/>
            <person name="Grigoriev I.V."/>
        </authorList>
    </citation>
    <scope>NUCLEOTIDE SEQUENCE [LARGE SCALE GENOMIC DNA]</scope>
    <source>
        <strain evidence="9 10">12-1054</strain>
    </source>
</reference>
<dbReference type="PANTHER" id="PTHR10407">
    <property type="entry name" value="HUNTINGTIN INTERACTING PROTEIN 1"/>
    <property type="match status" value="1"/>
</dbReference>
<keyword evidence="3" id="KW-0963">Cytoplasm</keyword>
<organism evidence="9 10">
    <name type="scientific">Protomyces lactucae-debilis</name>
    <dbReference type="NCBI Taxonomy" id="2754530"/>
    <lineage>
        <taxon>Eukaryota</taxon>
        <taxon>Fungi</taxon>
        <taxon>Dikarya</taxon>
        <taxon>Ascomycota</taxon>
        <taxon>Taphrinomycotina</taxon>
        <taxon>Taphrinomycetes</taxon>
        <taxon>Taphrinales</taxon>
        <taxon>Protomycetaceae</taxon>
        <taxon>Protomyces</taxon>
    </lineage>
</organism>
<dbReference type="EMBL" id="MCFI01000029">
    <property type="protein sequence ID" value="ORY74587.1"/>
    <property type="molecule type" value="Genomic_DNA"/>
</dbReference>
<comment type="similarity">
    <text evidence="2">Belongs to the SLA2 family.</text>
</comment>
<evidence type="ECO:0000256" key="5">
    <source>
        <dbReference type="SAM" id="Coils"/>
    </source>
</evidence>
<dbReference type="CDD" id="cd17007">
    <property type="entry name" value="ANTH_N_Sla2p"/>
    <property type="match status" value="1"/>
</dbReference>
<keyword evidence="4" id="KW-0009">Actin-binding</keyword>
<evidence type="ECO:0000256" key="3">
    <source>
        <dbReference type="ARBA" id="ARBA00022490"/>
    </source>
</evidence>
<feature type="compositionally biased region" description="Low complexity" evidence="6">
    <location>
        <begin position="333"/>
        <end position="351"/>
    </location>
</feature>
<feature type="domain" description="ENTH" evidence="7">
    <location>
        <begin position="17"/>
        <end position="145"/>
    </location>
</feature>
<evidence type="ECO:0000313" key="10">
    <source>
        <dbReference type="Proteomes" id="UP000193685"/>
    </source>
</evidence>
<dbReference type="InterPro" id="IPR008942">
    <property type="entry name" value="ENTH_VHS"/>
</dbReference>
<dbReference type="InterPro" id="IPR002558">
    <property type="entry name" value="ILWEQ_dom"/>
</dbReference>
<dbReference type="InterPro" id="IPR030224">
    <property type="entry name" value="Sla2_fam"/>
</dbReference>
<comment type="caution">
    <text evidence="9">The sequence shown here is derived from an EMBL/GenBank/DDBJ whole genome shotgun (WGS) entry which is preliminary data.</text>
</comment>
<gene>
    <name evidence="9" type="ORF">BCR37DRAFT_352543</name>
</gene>
<feature type="coiled-coil region" evidence="5">
    <location>
        <begin position="384"/>
        <end position="588"/>
    </location>
</feature>
<dbReference type="OrthoDB" id="10262320at2759"/>
<evidence type="ECO:0000259" key="8">
    <source>
        <dbReference type="PROSITE" id="PS50945"/>
    </source>
</evidence>
<dbReference type="InterPro" id="IPR013809">
    <property type="entry name" value="ENTH"/>
</dbReference>
<dbReference type="InterPro" id="IPR035964">
    <property type="entry name" value="I/LWEQ_dom_sf"/>
</dbReference>
<feature type="compositionally biased region" description="Basic and acidic residues" evidence="6">
    <location>
        <begin position="288"/>
        <end position="329"/>
    </location>
</feature>
<dbReference type="STRING" id="56484.A0A1Y2ESR3"/>
<protein>
    <submittedName>
        <fullName evidence="9">ANTH domain-domain-containing protein</fullName>
    </submittedName>
</protein>
<proteinExistence type="inferred from homology"/>
<dbReference type="PANTHER" id="PTHR10407:SF15">
    <property type="entry name" value="HUNTINGTIN INTERACTING PROTEIN 1"/>
    <property type="match status" value="1"/>
</dbReference>
<dbReference type="GO" id="GO:0043325">
    <property type="term" value="F:phosphatidylinositol-3,4-bisphosphate binding"/>
    <property type="evidence" value="ECO:0007669"/>
    <property type="project" value="TreeGrafter"/>
</dbReference>
<dbReference type="SMART" id="SM00273">
    <property type="entry name" value="ENTH"/>
    <property type="match status" value="1"/>
</dbReference>
<dbReference type="SUPFAM" id="SSF48464">
    <property type="entry name" value="ENTH/VHS domain"/>
    <property type="match status" value="1"/>
</dbReference>
<dbReference type="Pfam" id="PF07651">
    <property type="entry name" value="ANTH"/>
    <property type="match status" value="1"/>
</dbReference>
<dbReference type="PROSITE" id="PS50942">
    <property type="entry name" value="ENTH"/>
    <property type="match status" value="1"/>
</dbReference>
<dbReference type="AlphaFoldDB" id="A0A1Y2ESR3"/>
<keyword evidence="5" id="KW-0175">Coiled coil</keyword>
<feature type="region of interest" description="Disordered" evidence="6">
    <location>
        <begin position="275"/>
        <end position="351"/>
    </location>
</feature>
<sequence>MYATNNQFRDGPSRNVDVGKQESELSTNIKKATSPEETAPKRKHVRACIVYTWDHQSSQTFWQGMKLQPILSDEVQTFKALIVVHKVIQEGAPVTLVEAQKQTGWLETCARSFSSTVKGYGPLIKAYVEYLTAKLLFHRYHSEFNGTFEYEEYVTLKSLHDPNEGYETIMELMNLQDQIDSFQKLIFAHFKGGSINECRISALVPLVHESYGIYKFITSMVRAMHHATSEDALEPLRTRYGAQHYRLLKFYYECSNLRYLTNLIAIPKLPQDAPNLSDNEEIPALPSRPKDPEPVDTHEEDEAQRRQAEYEAQQRRLQADQDAEMRRQQELAMQQQAEFERQQQLQQEQQRQAQENLQQQQYQMQTHGRLAELEQQLLAMQGQYNNDQLMLEQYDRRVKMLETELQQINQNTGMQSQAKDELIRSLQEQLAAWKQKYEALAKLYTQLRQEHMDLLAKYKNAQLKASSAQEAIDRKEKAERDLKAKNLDLADMIRERDRARLELDRLKHSGQDQVEAKERELREALDKINNMERTSGSELSSIVNRNNREIANLEELLRTKQRQLDDATQKLADKMREIENIIRDKDEELEIYKMGMDDTLLKMNAMQMNGDNDAMDEQIDQLILSQIDKLNEIIDAVLTSAAARVNNTVFELDDPMQAGNANTTPEYLLSVLENGAAAANEFATAINNFLADGPNADQAEMITATDAYASSVFSSLYNLKGALPLTGSEEMADQLVKEAKTLGTLASSFFLGVVSSKLPEDADQKTDAVINYNVDQQQQIIKVSKIVETLVPRNAFDIVAKANEDIGDLVDRELGGAARAIDAAAAKLQAIFSKQDFELSIHESLLEAAIAITNAIAELLKAATESQKEIVNQGRGNSSRTAFYKKNNRWTEGLISAAKAVANATNTLIESADGVISGTKSPEHMVVASNQVAAATAQLVAASRVKQAFMSKTQGRLEDASKRVNVACRAIVRLVQGMQTAKRTDQEDFEALGAHEFKVKEMEQQVLCLKLEQELATARLRLGAMRKTTYHQELDL</sequence>
<dbReference type="Proteomes" id="UP000193685">
    <property type="component" value="Unassembled WGS sequence"/>
</dbReference>
<evidence type="ECO:0000256" key="2">
    <source>
        <dbReference type="ARBA" id="ARBA00010135"/>
    </source>
</evidence>
<dbReference type="GO" id="GO:0080025">
    <property type="term" value="F:phosphatidylinositol-3,5-bisphosphate binding"/>
    <property type="evidence" value="ECO:0007669"/>
    <property type="project" value="TreeGrafter"/>
</dbReference>
<dbReference type="RefSeq" id="XP_040722061.1">
    <property type="nucleotide sequence ID" value="XM_040868137.1"/>
</dbReference>
<dbReference type="GO" id="GO:0007015">
    <property type="term" value="P:actin filament organization"/>
    <property type="evidence" value="ECO:0007669"/>
    <property type="project" value="TreeGrafter"/>
</dbReference>
<dbReference type="GO" id="GO:0032051">
    <property type="term" value="F:clathrin light chain binding"/>
    <property type="evidence" value="ECO:0007669"/>
    <property type="project" value="TreeGrafter"/>
</dbReference>
<evidence type="ECO:0000313" key="9">
    <source>
        <dbReference type="EMBL" id="ORY74587.1"/>
    </source>
</evidence>
<evidence type="ECO:0000256" key="4">
    <source>
        <dbReference type="ARBA" id="ARBA00023203"/>
    </source>
</evidence>
<dbReference type="OMA" id="FQMSVEM"/>